<evidence type="ECO:0000256" key="5">
    <source>
        <dbReference type="HAMAP-Rule" id="MF_00199"/>
    </source>
</evidence>
<evidence type="ECO:0000256" key="3">
    <source>
        <dbReference type="ARBA" id="ARBA00022801"/>
    </source>
</evidence>
<dbReference type="GO" id="GO:0008803">
    <property type="term" value="F:bis(5'-nucleosyl)-tetraphosphatase (symmetrical) activity"/>
    <property type="evidence" value="ECO:0007669"/>
    <property type="project" value="UniProtKB-UniRule"/>
</dbReference>
<dbReference type="PANTHER" id="PTHR40942:SF4">
    <property type="entry name" value="CYTOCHROME C5"/>
    <property type="match status" value="1"/>
</dbReference>
<dbReference type="SUPFAM" id="SSF56300">
    <property type="entry name" value="Metallo-dependent phosphatases"/>
    <property type="match status" value="1"/>
</dbReference>
<dbReference type="CDD" id="cd07422">
    <property type="entry name" value="MPP_ApaH"/>
    <property type="match status" value="1"/>
</dbReference>
<reference evidence="7 8" key="1">
    <citation type="journal article" date="2012" name="Mol. Biol. Evol.">
        <title>Genome reduction and co-evolution between the primary and secondary bacterial symbionts of psyllids.</title>
        <authorList>
            <person name="Sloan D.B."/>
            <person name="Moran N.A."/>
        </authorList>
    </citation>
    <scope>NUCLEOTIDE SEQUENCE [LARGE SCALE GENOMIC DNA]</scope>
    <source>
        <strain evidence="7">Hcub_S</strain>
    </source>
</reference>
<dbReference type="OrthoDB" id="9807890at2"/>
<dbReference type="Gene3D" id="3.60.21.10">
    <property type="match status" value="1"/>
</dbReference>
<keyword evidence="8" id="KW-1185">Reference proteome</keyword>
<dbReference type="PATRIC" id="fig|134287.3.peg.110"/>
<dbReference type="EMBL" id="CP003547">
    <property type="protein sequence ID" value="AFP85434.1"/>
    <property type="molecule type" value="Genomic_DNA"/>
</dbReference>
<feature type="domain" description="Calcineurin-like phosphoesterase" evidence="6">
    <location>
        <begin position="2"/>
        <end position="129"/>
    </location>
</feature>
<dbReference type="InterPro" id="IPR029052">
    <property type="entry name" value="Metallo-depent_PP-like"/>
</dbReference>
<organism evidence="7 8">
    <name type="scientific">secondary endosymbiont of Heteropsylla cubana</name>
    <dbReference type="NCBI Taxonomy" id="134287"/>
    <lineage>
        <taxon>Bacteria</taxon>
        <taxon>Pseudomonadati</taxon>
        <taxon>Pseudomonadota</taxon>
        <taxon>Gammaproteobacteria</taxon>
        <taxon>Enterobacterales</taxon>
        <taxon>Enterobacteriaceae</taxon>
        <taxon>aphid secondary symbionts</taxon>
    </lineage>
</organism>
<keyword evidence="3 5" id="KW-0378">Hydrolase</keyword>
<dbReference type="Pfam" id="PF00149">
    <property type="entry name" value="Metallophos"/>
    <property type="match status" value="1"/>
</dbReference>
<dbReference type="RefSeq" id="WP_014888731.1">
    <property type="nucleotide sequence ID" value="NC_018420.1"/>
</dbReference>
<dbReference type="PANTHER" id="PTHR40942">
    <property type="match status" value="1"/>
</dbReference>
<dbReference type="STRING" id="134287.A35E_00118"/>
<dbReference type="HAMAP" id="MF_00199">
    <property type="entry name" value="ApaH"/>
    <property type="match status" value="1"/>
</dbReference>
<name>J3Z554_9ENTR</name>
<evidence type="ECO:0000256" key="1">
    <source>
        <dbReference type="ARBA" id="ARBA00003413"/>
    </source>
</evidence>
<sequence length="274" mass="31977">MSTYLIGDIHGCYNEFNMILDQVSFNPEIDTLWVTGDLISRKINSIKVIRLLYSIRKSVRLVLGNHDLHFLSLYYCANQNHETTLINPNILVSTDIDKLIHWLRNQPMLQIDEEKYIIMTHAGITPQWDISIARRCAHELETMLKSDDYHLFLQAMYGDTPNQWSEKLSGLERLRFIANAFTRIRYCFLDGQLEMSYKGIPREAPSNLFPWFKLIRPEILGNYNIIFGHWASLMGRGTPTNIYGLDTGCCWGKKMTLLRWEDKMFTYVPALLNT</sequence>
<dbReference type="HOGENOM" id="CLU_056184_2_0_6"/>
<dbReference type="NCBIfam" id="NF001204">
    <property type="entry name" value="PRK00166.1"/>
    <property type="match status" value="1"/>
</dbReference>
<accession>J3Z554</accession>
<dbReference type="EC" id="3.6.1.41" evidence="5"/>
<evidence type="ECO:0000259" key="6">
    <source>
        <dbReference type="Pfam" id="PF00149"/>
    </source>
</evidence>
<dbReference type="InterPro" id="IPR004843">
    <property type="entry name" value="Calcineurin-like_PHP"/>
</dbReference>
<proteinExistence type="inferred from homology"/>
<comment type="function">
    <text evidence="1 5">Hydrolyzes diadenosine 5',5'''-P1,P4-tetraphosphate to yield ADP.</text>
</comment>
<evidence type="ECO:0000313" key="7">
    <source>
        <dbReference type="EMBL" id="AFP85434.1"/>
    </source>
</evidence>
<dbReference type="PIRSF" id="PIRSF000903">
    <property type="entry name" value="B5n-ttraPtase_sm"/>
    <property type="match status" value="1"/>
</dbReference>
<comment type="catalytic activity">
    <reaction evidence="4 5">
        <text>P(1),P(4)-bis(5'-adenosyl) tetraphosphate + H2O = 2 ADP + 2 H(+)</text>
        <dbReference type="Rhea" id="RHEA:24252"/>
        <dbReference type="ChEBI" id="CHEBI:15377"/>
        <dbReference type="ChEBI" id="CHEBI:15378"/>
        <dbReference type="ChEBI" id="CHEBI:58141"/>
        <dbReference type="ChEBI" id="CHEBI:456216"/>
        <dbReference type="EC" id="3.6.1.41"/>
    </reaction>
</comment>
<protein>
    <recommendedName>
        <fullName evidence="5">Bis(5'-nucleosyl)-tetraphosphatase, symmetrical</fullName>
        <ecNumber evidence="5">3.6.1.41</ecNumber>
    </recommendedName>
    <alternativeName>
        <fullName evidence="5">Ap4A hydrolase</fullName>
    </alternativeName>
    <alternativeName>
        <fullName evidence="5">Diadenosine 5',5'''-P1,P4-tetraphosphate pyrophosphohydrolase</fullName>
    </alternativeName>
    <alternativeName>
        <fullName evidence="5">Diadenosine tetraphosphatase</fullName>
    </alternativeName>
</protein>
<dbReference type="AlphaFoldDB" id="J3Z554"/>
<dbReference type="InterPro" id="IPR004617">
    <property type="entry name" value="ApaH"/>
</dbReference>
<dbReference type="NCBIfam" id="TIGR00668">
    <property type="entry name" value="apaH"/>
    <property type="match status" value="1"/>
</dbReference>
<comment type="similarity">
    <text evidence="2 5">Belongs to the Ap4A hydrolase family.</text>
</comment>
<dbReference type="Proteomes" id="UP000003937">
    <property type="component" value="Chromosome"/>
</dbReference>
<evidence type="ECO:0000313" key="8">
    <source>
        <dbReference type="Proteomes" id="UP000003937"/>
    </source>
</evidence>
<evidence type="ECO:0000256" key="2">
    <source>
        <dbReference type="ARBA" id="ARBA00005419"/>
    </source>
</evidence>
<evidence type="ECO:0000256" key="4">
    <source>
        <dbReference type="ARBA" id="ARBA00049417"/>
    </source>
</evidence>
<dbReference type="KEGG" id="sehc:A35E_00118"/>
<gene>
    <name evidence="5" type="primary">apaH</name>
    <name evidence="7" type="ORF">A35E_00118</name>
</gene>